<comment type="caution">
    <text evidence="3">The sequence shown here is derived from an EMBL/GenBank/DDBJ whole genome shotgun (WGS) entry which is preliminary data.</text>
</comment>
<evidence type="ECO:0000313" key="4">
    <source>
        <dbReference type="Proteomes" id="UP000217083"/>
    </source>
</evidence>
<dbReference type="InterPro" id="IPR011761">
    <property type="entry name" value="ATP-grasp"/>
</dbReference>
<accession>A0A263BX59</accession>
<dbReference type="EMBL" id="NPIA01000001">
    <property type="protein sequence ID" value="OZM58341.1"/>
    <property type="molecule type" value="Genomic_DNA"/>
</dbReference>
<dbReference type="InterPro" id="IPR005479">
    <property type="entry name" value="CPAse_ATP-bd"/>
</dbReference>
<dbReference type="SUPFAM" id="SSF56059">
    <property type="entry name" value="Glutathione synthetase ATP-binding domain-like"/>
    <property type="match status" value="1"/>
</dbReference>
<dbReference type="AlphaFoldDB" id="A0A263BX59"/>
<sequence>MVVTKHAAVVLDFSANGVGIIHTLARKGIDVYAYDTKGPYQKGKSRLATCGVCPSPLTEEENLLTFLVELAKKFEQKPVLYAGADDYVVFISKYRKTLSNYYLFLFPEHQLIEDLLDKKRTFDLAVKYNIPTAKTFFVNDESELDNVINEIEFPCILKPVFGHAFRKHVNTKAIHIEDVYQLKKLFPIYSKFGELVIQEIIPGDNKAFYKVATFFDDEMNLLALFTLQKNHQFPIEFGTGAHIVSKRIPELVKLGVPILKELNLKGIGMIEYKKDPRDGQYKLIEINPRFWLTHSLTGPAGVDFSYMYYLYLTGQKPTPKLEQIDGVQWIYLVRYFLTFLQKRKKGEMSFKEFIQGLKGKKVFALLAFDDPMPFIRSTISHLWNSWKPKRKKRNE</sequence>
<keyword evidence="1" id="KW-0067">ATP-binding</keyword>
<dbReference type="GO" id="GO:0005524">
    <property type="term" value="F:ATP binding"/>
    <property type="evidence" value="ECO:0007669"/>
    <property type="project" value="UniProtKB-UniRule"/>
</dbReference>
<dbReference type="PROSITE" id="PS50975">
    <property type="entry name" value="ATP_GRASP"/>
    <property type="match status" value="1"/>
</dbReference>
<reference evidence="3 4" key="2">
    <citation type="submission" date="2017-09" db="EMBL/GenBank/DDBJ databases">
        <title>Bacillus patelloidae sp. nov., isolated from the intestinal tract of a marine limpet.</title>
        <authorList>
            <person name="Liu R."/>
            <person name="Dong C."/>
            <person name="Shao Z."/>
        </authorList>
    </citation>
    <scope>NUCLEOTIDE SEQUENCE [LARGE SCALE GENOMIC DNA]</scope>
    <source>
        <strain evidence="3 4">SA5d-4</strain>
    </source>
</reference>
<evidence type="ECO:0000256" key="1">
    <source>
        <dbReference type="PROSITE-ProRule" id="PRU00409"/>
    </source>
</evidence>
<keyword evidence="4" id="KW-1185">Reference proteome</keyword>
<proteinExistence type="predicted"/>
<dbReference type="Gene3D" id="3.30.470.20">
    <property type="entry name" value="ATP-grasp fold, B domain"/>
    <property type="match status" value="1"/>
</dbReference>
<dbReference type="Pfam" id="PF02786">
    <property type="entry name" value="CPSase_L_D2"/>
    <property type="match status" value="1"/>
</dbReference>
<protein>
    <submittedName>
        <fullName evidence="3">Carbamoyl-phosphate synthase</fullName>
    </submittedName>
</protein>
<dbReference type="Gene3D" id="3.30.1490.20">
    <property type="entry name" value="ATP-grasp fold, A domain"/>
    <property type="match status" value="1"/>
</dbReference>
<organism evidence="3 4">
    <name type="scientific">Lottiidibacillus patelloidae</name>
    <dbReference type="NCBI Taxonomy" id="2670334"/>
    <lineage>
        <taxon>Bacteria</taxon>
        <taxon>Bacillati</taxon>
        <taxon>Bacillota</taxon>
        <taxon>Bacilli</taxon>
        <taxon>Bacillales</taxon>
        <taxon>Bacillaceae</taxon>
        <taxon>Lottiidibacillus</taxon>
    </lineage>
</organism>
<dbReference type="GO" id="GO:0046872">
    <property type="term" value="F:metal ion binding"/>
    <property type="evidence" value="ECO:0007669"/>
    <property type="project" value="InterPro"/>
</dbReference>
<evidence type="ECO:0000313" key="3">
    <source>
        <dbReference type="EMBL" id="OZM58341.1"/>
    </source>
</evidence>
<dbReference type="Proteomes" id="UP000217083">
    <property type="component" value="Unassembled WGS sequence"/>
</dbReference>
<dbReference type="InterPro" id="IPR013815">
    <property type="entry name" value="ATP_grasp_subdomain_1"/>
</dbReference>
<gene>
    <name evidence="3" type="ORF">CIB95_01870</name>
</gene>
<keyword evidence="1" id="KW-0547">Nucleotide-binding</keyword>
<feature type="domain" description="ATP-grasp" evidence="2">
    <location>
        <begin position="122"/>
        <end position="313"/>
    </location>
</feature>
<reference evidence="4" key="1">
    <citation type="submission" date="2017-08" db="EMBL/GenBank/DDBJ databases">
        <authorList>
            <person name="Huang Z."/>
        </authorList>
    </citation>
    <scope>NUCLEOTIDE SEQUENCE [LARGE SCALE GENOMIC DNA]</scope>
    <source>
        <strain evidence="4">SA5d-4</strain>
    </source>
</reference>
<evidence type="ECO:0000259" key="2">
    <source>
        <dbReference type="PROSITE" id="PS50975"/>
    </source>
</evidence>
<name>A0A263BX59_9BACI</name>